<evidence type="ECO:0000313" key="1">
    <source>
        <dbReference type="EMBL" id="CAG8461008.1"/>
    </source>
</evidence>
<organism evidence="1 2">
    <name type="scientific">Dentiscutata heterogama</name>
    <dbReference type="NCBI Taxonomy" id="1316150"/>
    <lineage>
        <taxon>Eukaryota</taxon>
        <taxon>Fungi</taxon>
        <taxon>Fungi incertae sedis</taxon>
        <taxon>Mucoromycota</taxon>
        <taxon>Glomeromycotina</taxon>
        <taxon>Glomeromycetes</taxon>
        <taxon>Diversisporales</taxon>
        <taxon>Gigasporaceae</taxon>
        <taxon>Dentiscutata</taxon>
    </lineage>
</organism>
<feature type="non-terminal residue" evidence="1">
    <location>
        <position position="1"/>
    </location>
</feature>
<protein>
    <submittedName>
        <fullName evidence="1">3909_t:CDS:1</fullName>
    </submittedName>
</protein>
<name>A0ACA9K9H8_9GLOM</name>
<dbReference type="Proteomes" id="UP000789702">
    <property type="component" value="Unassembled WGS sequence"/>
</dbReference>
<dbReference type="EMBL" id="CAJVPU010000750">
    <property type="protein sequence ID" value="CAG8461008.1"/>
    <property type="molecule type" value="Genomic_DNA"/>
</dbReference>
<sequence length="40" mass="4764">KQELLDMINKESEDDDKEIDNRNVNKMVDKMVDVNKIIDE</sequence>
<gene>
    <name evidence="1" type="ORF">DHETER_LOCUS1283</name>
</gene>
<accession>A0ACA9K9H8</accession>
<proteinExistence type="predicted"/>
<comment type="caution">
    <text evidence="1">The sequence shown here is derived from an EMBL/GenBank/DDBJ whole genome shotgun (WGS) entry which is preliminary data.</text>
</comment>
<keyword evidence="2" id="KW-1185">Reference proteome</keyword>
<evidence type="ECO:0000313" key="2">
    <source>
        <dbReference type="Proteomes" id="UP000789702"/>
    </source>
</evidence>
<reference evidence="1" key="1">
    <citation type="submission" date="2021-06" db="EMBL/GenBank/DDBJ databases">
        <authorList>
            <person name="Kallberg Y."/>
            <person name="Tangrot J."/>
            <person name="Rosling A."/>
        </authorList>
    </citation>
    <scope>NUCLEOTIDE SEQUENCE</scope>
    <source>
        <strain evidence="1">IL203A</strain>
    </source>
</reference>